<evidence type="ECO:0000313" key="7">
    <source>
        <dbReference type="Proteomes" id="UP000054396"/>
    </source>
</evidence>
<feature type="transmembrane region" description="Helical" evidence="5">
    <location>
        <begin position="32"/>
        <end position="50"/>
    </location>
</feature>
<dbReference type="STRING" id="1685382.AVJ23_21095"/>
<feature type="transmembrane region" description="Helical" evidence="5">
    <location>
        <begin position="6"/>
        <end position="23"/>
    </location>
</feature>
<name>A0A0W7WDU2_9RHOB</name>
<gene>
    <name evidence="6" type="ORF">AVJ23_21095</name>
</gene>
<evidence type="ECO:0000256" key="3">
    <source>
        <dbReference type="ARBA" id="ARBA00022989"/>
    </source>
</evidence>
<dbReference type="Gene3D" id="1.10.287.3510">
    <property type="match status" value="1"/>
</dbReference>
<protein>
    <submittedName>
        <fullName evidence="6">Uncharacterized protein</fullName>
    </submittedName>
</protein>
<evidence type="ECO:0000256" key="2">
    <source>
        <dbReference type="ARBA" id="ARBA00022692"/>
    </source>
</evidence>
<keyword evidence="3 5" id="KW-1133">Transmembrane helix</keyword>
<keyword evidence="4 5" id="KW-0472">Membrane</keyword>
<dbReference type="Pfam" id="PF00420">
    <property type="entry name" value="Oxidored_q2"/>
    <property type="match status" value="1"/>
</dbReference>
<reference evidence="6 7" key="1">
    <citation type="submission" date="2015-12" db="EMBL/GenBank/DDBJ databases">
        <authorList>
            <person name="Shamseldin A."/>
            <person name="Moawad H."/>
            <person name="Abd El-Rahim W.M."/>
            <person name="Sadowsky M.J."/>
        </authorList>
    </citation>
    <scope>NUCLEOTIDE SEQUENCE [LARGE SCALE GENOMIC DNA]</scope>
    <source>
        <strain evidence="6 7">SJ5A-1</strain>
    </source>
</reference>
<dbReference type="AlphaFoldDB" id="A0A0W7WDU2"/>
<proteinExistence type="predicted"/>
<dbReference type="Proteomes" id="UP000054396">
    <property type="component" value="Unassembled WGS sequence"/>
</dbReference>
<dbReference type="EMBL" id="LPXO01000024">
    <property type="protein sequence ID" value="KUF08746.1"/>
    <property type="molecule type" value="Genomic_DNA"/>
</dbReference>
<dbReference type="GO" id="GO:0016020">
    <property type="term" value="C:membrane"/>
    <property type="evidence" value="ECO:0007669"/>
    <property type="project" value="UniProtKB-SubCell"/>
</dbReference>
<sequence length="128" mass="12974">MTPDLIYPAAGAGLIGLALWRLATCGDTLRRIMALNVLAVGIAMLMLAAGRETLMLAAGRETSTLAAGRDTLTRAAGQDTPQTAGAGFLQAAADPVPQAFVLTGIVVLVAVTAALMALAERLGARDGD</sequence>
<evidence type="ECO:0000313" key="6">
    <source>
        <dbReference type="EMBL" id="KUF08746.1"/>
    </source>
</evidence>
<keyword evidence="7" id="KW-1185">Reference proteome</keyword>
<accession>A0A0W7WDU2</accession>
<keyword evidence="2 5" id="KW-0812">Transmembrane</keyword>
<comment type="subcellular location">
    <subcellularLocation>
        <location evidence="1">Membrane</location>
        <topology evidence="1">Multi-pass membrane protein</topology>
    </subcellularLocation>
</comment>
<evidence type="ECO:0000256" key="4">
    <source>
        <dbReference type="ARBA" id="ARBA00023136"/>
    </source>
</evidence>
<dbReference type="InterPro" id="IPR039428">
    <property type="entry name" value="NUOK/Mnh_C1-like"/>
</dbReference>
<dbReference type="RefSeq" id="WP_058864220.1">
    <property type="nucleotide sequence ID" value="NZ_LPXO01000024.1"/>
</dbReference>
<dbReference type="OrthoDB" id="7868406at2"/>
<evidence type="ECO:0000256" key="5">
    <source>
        <dbReference type="SAM" id="Phobius"/>
    </source>
</evidence>
<evidence type="ECO:0000256" key="1">
    <source>
        <dbReference type="ARBA" id="ARBA00004141"/>
    </source>
</evidence>
<feature type="transmembrane region" description="Helical" evidence="5">
    <location>
        <begin position="99"/>
        <end position="119"/>
    </location>
</feature>
<comment type="caution">
    <text evidence="6">The sequence shown here is derived from an EMBL/GenBank/DDBJ whole genome shotgun (WGS) entry which is preliminary data.</text>
</comment>
<organism evidence="6 7">
    <name type="scientific">Pseudoponticoccus marisrubri</name>
    <dbReference type="NCBI Taxonomy" id="1685382"/>
    <lineage>
        <taxon>Bacteria</taxon>
        <taxon>Pseudomonadati</taxon>
        <taxon>Pseudomonadota</taxon>
        <taxon>Alphaproteobacteria</taxon>
        <taxon>Rhodobacterales</taxon>
        <taxon>Roseobacteraceae</taxon>
        <taxon>Pseudoponticoccus</taxon>
    </lineage>
</organism>